<dbReference type="Pfam" id="PF05108">
    <property type="entry name" value="T7SS_ESX1_EccB"/>
    <property type="match status" value="1"/>
</dbReference>
<protein>
    <submittedName>
        <fullName evidence="12">Type VII secretion protein EccB</fullName>
    </submittedName>
</protein>
<evidence type="ECO:0000256" key="1">
    <source>
        <dbReference type="ARBA" id="ARBA00004162"/>
    </source>
</evidence>
<dbReference type="Gene3D" id="2.40.50.910">
    <property type="entry name" value="Type VII secretion system EccB, repeat 3 domain"/>
    <property type="match status" value="1"/>
</dbReference>
<dbReference type="InterPro" id="IPR042485">
    <property type="entry name" value="T7SS_EccB_R3"/>
</dbReference>
<evidence type="ECO:0000256" key="3">
    <source>
        <dbReference type="ARBA" id="ARBA00022475"/>
    </source>
</evidence>
<accession>A0ABN0R404</accession>
<feature type="compositionally biased region" description="Basic and acidic residues" evidence="10">
    <location>
        <begin position="578"/>
        <end position="593"/>
    </location>
</feature>
<keyword evidence="9 11" id="KW-0472">Membrane</keyword>
<evidence type="ECO:0000256" key="4">
    <source>
        <dbReference type="ARBA" id="ARBA00022692"/>
    </source>
</evidence>
<evidence type="ECO:0000256" key="9">
    <source>
        <dbReference type="ARBA" id="ARBA00023136"/>
    </source>
</evidence>
<dbReference type="Proteomes" id="UP000020681">
    <property type="component" value="Unassembled WGS sequence"/>
</dbReference>
<evidence type="ECO:0000256" key="5">
    <source>
        <dbReference type="ARBA" id="ARBA00022741"/>
    </source>
</evidence>
<keyword evidence="8 11" id="KW-1133">Transmembrane helix</keyword>
<comment type="caution">
    <text evidence="12">The sequence shown here is derived from an EMBL/GenBank/DDBJ whole genome shotgun (WGS) entry which is preliminary data.</text>
</comment>
<dbReference type="InterPro" id="IPR007795">
    <property type="entry name" value="T7SS_EccB"/>
</dbReference>
<keyword evidence="5" id="KW-0547">Nucleotide-binding</keyword>
<feature type="transmembrane region" description="Helical" evidence="11">
    <location>
        <begin position="75"/>
        <end position="95"/>
    </location>
</feature>
<dbReference type="InterPro" id="IPR044857">
    <property type="entry name" value="T7SS_EccB_R1"/>
</dbReference>
<evidence type="ECO:0000256" key="6">
    <source>
        <dbReference type="ARBA" id="ARBA00022801"/>
    </source>
</evidence>
<proteinExistence type="inferred from homology"/>
<sequence>MTTNEPDGEWAGARRSFTSRTPVNDNPDKVEYRRGFVTRHQVTGWRFVMRRIASGIALHDTRMLVDPLRTQSRSVLMGVLIFITGLVGCFVFSLIRPNGQVGSNAVLADRSTAALYVRVGDTLHPVLNLTSARLIVGHPVNPTTVKSTELDRFPRGNLIGIPGAPERMVQSEARDSDWTVCDAISSGSQGGSAAHSTGVTVIAGSPEPSGHRATALGAGQVILVNDGTSSWLLWDGKRSRMDLADHAVTNALGFATDLPAPRPIAPGLFNAIPEAAPLAAPAIPDAGNPAAFAVPGPIGSVVQAYTLGDNSIQYYAVLPDGLQPISPVLAAILRNTNSYGLQQPPRIGADDVAKLPVSRMLDTTRYPATPMHLVDTESNPITCAYWSKPVGATTSSLTLLSGAALPVPGAVHTVDLVGGGSQNGAVATRVALAPGTGYFTQTAGGGPAAPPTGSLFWVSDTGVRYGIDTEGEGGRKTVEALGLQDPPVLIPWSVLSLFAPGPTLSRADALMAHDGLAPDSKPGRPASAEGGPDEQTDLRGPPAAGAAEYPQGHHHHRSSAGVAAGDSAVDVAACDACSDRDPHRRNDHRPGGDRDEDDFPADPVFPLRAAAGRDRALPRQRQEDAHRGSRRRTGRLPALSVGGAGQHPGPGGSAAGRGAVVPSRPGRVGRGTRIPSAMGARPARSRLPGAAGRPPFRAAHHHPAG</sequence>
<comment type="subcellular location">
    <subcellularLocation>
        <location evidence="1">Cell membrane</location>
        <topology evidence="1">Single-pass membrane protein</topology>
    </subcellularLocation>
</comment>
<dbReference type="NCBIfam" id="TIGR03919">
    <property type="entry name" value="T7SS_EccB"/>
    <property type="match status" value="1"/>
</dbReference>
<keyword evidence="4 11" id="KW-0812">Transmembrane</keyword>
<feature type="region of interest" description="Disordered" evidence="10">
    <location>
        <begin position="578"/>
        <end position="705"/>
    </location>
</feature>
<evidence type="ECO:0000313" key="13">
    <source>
        <dbReference type="Proteomes" id="UP000020681"/>
    </source>
</evidence>
<dbReference type="EMBL" id="JAOL01000087">
    <property type="protein sequence ID" value="EUA91614.1"/>
    <property type="molecule type" value="Genomic_DNA"/>
</dbReference>
<keyword evidence="7" id="KW-0067">ATP-binding</keyword>
<reference evidence="12 13" key="1">
    <citation type="submission" date="2014-01" db="EMBL/GenBank/DDBJ databases">
        <authorList>
            <person name="Dobos K."/>
            <person name="Lenaerts A."/>
            <person name="Ordway D."/>
            <person name="DeGroote M.A."/>
            <person name="Parker T."/>
            <person name="Sizemore C."/>
            <person name="Tallon L.J."/>
            <person name="Sadzewicz L.K."/>
            <person name="Sengamalay N."/>
            <person name="Fraser C.M."/>
            <person name="Hine E."/>
            <person name="Shefchek K.A."/>
            <person name="Das S.P."/>
            <person name="Tettelin H."/>
        </authorList>
    </citation>
    <scope>NUCLEOTIDE SEQUENCE [LARGE SCALE GENOMIC DNA]</scope>
    <source>
        <strain evidence="12 13">Harvey</strain>
    </source>
</reference>
<comment type="similarity">
    <text evidence="2">Belongs to the EccB family.</text>
</comment>
<dbReference type="PANTHER" id="PTHR40765">
    <property type="entry name" value="ESX-2 SECRETION SYSTEM ATPASE ECCB2"/>
    <property type="match status" value="1"/>
</dbReference>
<evidence type="ECO:0000256" key="2">
    <source>
        <dbReference type="ARBA" id="ARBA00008149"/>
    </source>
</evidence>
<evidence type="ECO:0000256" key="7">
    <source>
        <dbReference type="ARBA" id="ARBA00022840"/>
    </source>
</evidence>
<name>A0ABN0R404_MYCUL</name>
<evidence type="ECO:0000256" key="11">
    <source>
        <dbReference type="SAM" id="Phobius"/>
    </source>
</evidence>
<keyword evidence="13" id="KW-1185">Reference proteome</keyword>
<dbReference type="Gene3D" id="3.30.2390.20">
    <property type="entry name" value="Type VII secretion system EccB, repeat 1 domain"/>
    <property type="match status" value="1"/>
</dbReference>
<keyword evidence="6" id="KW-0378">Hydrolase</keyword>
<evidence type="ECO:0000256" key="10">
    <source>
        <dbReference type="SAM" id="MobiDB-lite"/>
    </source>
</evidence>
<evidence type="ECO:0000313" key="12">
    <source>
        <dbReference type="EMBL" id="EUA91614.1"/>
    </source>
</evidence>
<feature type="region of interest" description="Disordered" evidence="10">
    <location>
        <begin position="1"/>
        <end position="26"/>
    </location>
</feature>
<feature type="region of interest" description="Disordered" evidence="10">
    <location>
        <begin position="514"/>
        <end position="564"/>
    </location>
</feature>
<dbReference type="PANTHER" id="PTHR40765:SF2">
    <property type="entry name" value="ESX-2 SECRETION SYSTEM ATPASE ECCB2"/>
    <property type="match status" value="1"/>
</dbReference>
<evidence type="ECO:0000256" key="8">
    <source>
        <dbReference type="ARBA" id="ARBA00022989"/>
    </source>
</evidence>
<feature type="compositionally biased region" description="Basic and acidic residues" evidence="10">
    <location>
        <begin position="611"/>
        <end position="627"/>
    </location>
</feature>
<gene>
    <name evidence="12" type="ORF">I551_1960</name>
</gene>
<feature type="compositionally biased region" description="Gly residues" evidence="10">
    <location>
        <begin position="642"/>
        <end position="655"/>
    </location>
</feature>
<feature type="compositionally biased region" description="Low complexity" evidence="10">
    <location>
        <begin position="686"/>
        <end position="697"/>
    </location>
</feature>
<organism evidence="12 13">
    <name type="scientific">Mycobacterium ulcerans str. Harvey</name>
    <dbReference type="NCBI Taxonomy" id="1299332"/>
    <lineage>
        <taxon>Bacteria</taxon>
        <taxon>Bacillati</taxon>
        <taxon>Actinomycetota</taxon>
        <taxon>Actinomycetes</taxon>
        <taxon>Mycobacteriales</taxon>
        <taxon>Mycobacteriaceae</taxon>
        <taxon>Mycobacterium</taxon>
        <taxon>Mycobacterium ulcerans group</taxon>
    </lineage>
</organism>
<keyword evidence="3" id="KW-1003">Cell membrane</keyword>